<feature type="transmembrane region" description="Helical" evidence="6">
    <location>
        <begin position="268"/>
        <end position="290"/>
    </location>
</feature>
<dbReference type="Proteomes" id="UP000078561">
    <property type="component" value="Unassembled WGS sequence"/>
</dbReference>
<dbReference type="AlphaFoldDB" id="A0A163JQ79"/>
<dbReference type="InterPro" id="IPR001958">
    <property type="entry name" value="Tet-R_TetA/multi-R_MdtG-like"/>
</dbReference>
<dbReference type="PRINTS" id="PR01035">
    <property type="entry name" value="TCRTETA"/>
</dbReference>
<feature type="transmembrane region" description="Helical" evidence="6">
    <location>
        <begin position="105"/>
        <end position="131"/>
    </location>
</feature>
<feature type="transmembrane region" description="Helical" evidence="6">
    <location>
        <begin position="137"/>
        <end position="156"/>
    </location>
</feature>
<dbReference type="SUPFAM" id="SSF103473">
    <property type="entry name" value="MFS general substrate transporter"/>
    <property type="match status" value="1"/>
</dbReference>
<keyword evidence="3 6" id="KW-0812">Transmembrane</keyword>
<proteinExistence type="predicted"/>
<dbReference type="GO" id="GO:0012505">
    <property type="term" value="C:endomembrane system"/>
    <property type="evidence" value="ECO:0007669"/>
    <property type="project" value="UniProtKB-SubCell"/>
</dbReference>
<dbReference type="PANTHER" id="PTHR23501">
    <property type="entry name" value="MAJOR FACILITATOR SUPERFAMILY"/>
    <property type="match status" value="1"/>
</dbReference>
<dbReference type="Gene3D" id="1.20.1720.10">
    <property type="entry name" value="Multidrug resistance protein D"/>
    <property type="match status" value="1"/>
</dbReference>
<feature type="domain" description="Major facilitator superfamily (MFS) profile" evidence="7">
    <location>
        <begin position="40"/>
        <end position="529"/>
    </location>
</feature>
<keyword evidence="5 6" id="KW-0472">Membrane</keyword>
<dbReference type="CDD" id="cd17502">
    <property type="entry name" value="MFS_Azr1_MDR_like"/>
    <property type="match status" value="1"/>
</dbReference>
<dbReference type="InterPro" id="IPR020846">
    <property type="entry name" value="MFS_dom"/>
</dbReference>
<organism evidence="8">
    <name type="scientific">Absidia glauca</name>
    <name type="common">Pin mould</name>
    <dbReference type="NCBI Taxonomy" id="4829"/>
    <lineage>
        <taxon>Eukaryota</taxon>
        <taxon>Fungi</taxon>
        <taxon>Fungi incertae sedis</taxon>
        <taxon>Mucoromycota</taxon>
        <taxon>Mucoromycotina</taxon>
        <taxon>Mucoromycetes</taxon>
        <taxon>Mucorales</taxon>
        <taxon>Cunninghamellaceae</taxon>
        <taxon>Absidia</taxon>
    </lineage>
</organism>
<dbReference type="InterPro" id="IPR036259">
    <property type="entry name" value="MFS_trans_sf"/>
</dbReference>
<feature type="transmembrane region" description="Helical" evidence="6">
    <location>
        <begin position="507"/>
        <end position="525"/>
    </location>
</feature>
<feature type="transmembrane region" description="Helical" evidence="6">
    <location>
        <begin position="193"/>
        <end position="213"/>
    </location>
</feature>
<evidence type="ECO:0000256" key="6">
    <source>
        <dbReference type="SAM" id="Phobius"/>
    </source>
</evidence>
<feature type="transmembrane region" description="Helical" evidence="6">
    <location>
        <begin position="163"/>
        <end position="181"/>
    </location>
</feature>
<feature type="transmembrane region" description="Helical" evidence="6">
    <location>
        <begin position="37"/>
        <end position="63"/>
    </location>
</feature>
<feature type="transmembrane region" description="Helical" evidence="6">
    <location>
        <begin position="75"/>
        <end position="93"/>
    </location>
</feature>
<feature type="transmembrane region" description="Helical" evidence="6">
    <location>
        <begin position="347"/>
        <end position="366"/>
    </location>
</feature>
<feature type="transmembrane region" description="Helical" evidence="6">
    <location>
        <begin position="373"/>
        <end position="390"/>
    </location>
</feature>
<evidence type="ECO:0000256" key="4">
    <source>
        <dbReference type="ARBA" id="ARBA00022989"/>
    </source>
</evidence>
<keyword evidence="4 6" id="KW-1133">Transmembrane helix</keyword>
<dbReference type="EMBL" id="LT553503">
    <property type="protein sequence ID" value="SAM01053.1"/>
    <property type="molecule type" value="Genomic_DNA"/>
</dbReference>
<feature type="transmembrane region" description="Helical" evidence="6">
    <location>
        <begin position="441"/>
        <end position="460"/>
    </location>
</feature>
<evidence type="ECO:0000313" key="9">
    <source>
        <dbReference type="Proteomes" id="UP000078561"/>
    </source>
</evidence>
<dbReference type="GO" id="GO:0005886">
    <property type="term" value="C:plasma membrane"/>
    <property type="evidence" value="ECO:0007669"/>
    <property type="project" value="TreeGrafter"/>
</dbReference>
<dbReference type="PROSITE" id="PS50850">
    <property type="entry name" value="MFS"/>
    <property type="match status" value="1"/>
</dbReference>
<feature type="transmembrane region" description="Helical" evidence="6">
    <location>
        <begin position="302"/>
        <end position="327"/>
    </location>
</feature>
<reference evidence="8" key="1">
    <citation type="submission" date="2016-04" db="EMBL/GenBank/DDBJ databases">
        <authorList>
            <person name="Evans L.H."/>
            <person name="Alamgir A."/>
            <person name="Owens N."/>
            <person name="Weber N.D."/>
            <person name="Virtaneva K."/>
            <person name="Barbian K."/>
            <person name="Babar A."/>
            <person name="Rosenke K."/>
        </authorList>
    </citation>
    <scope>NUCLEOTIDE SEQUENCE [LARGE SCALE GENOMIC DNA]</scope>
    <source>
        <strain evidence="8">CBS 101.48</strain>
    </source>
</reference>
<dbReference type="OMA" id="DIIGHKT"/>
<evidence type="ECO:0000256" key="3">
    <source>
        <dbReference type="ARBA" id="ARBA00022692"/>
    </source>
</evidence>
<dbReference type="STRING" id="4829.A0A163JQ79"/>
<dbReference type="InParanoid" id="A0A163JQ79"/>
<protein>
    <recommendedName>
        <fullName evidence="7">Major facilitator superfamily (MFS) profile domain-containing protein</fullName>
    </recommendedName>
</protein>
<accession>A0A163JQ79</accession>
<keyword evidence="2" id="KW-0813">Transport</keyword>
<dbReference type="InterPro" id="IPR011701">
    <property type="entry name" value="MFS"/>
</dbReference>
<sequence>MESDLKGSLQFESDKSSTEYESQVDILDEPKVTSFRFALVFAGLLLGFFMSALDQTIVITALGQISAEFNATNEIGWVGSSYLLTMSGFQPMYGIFADIIGHKTVYLLAIAVFLLGSVLCGLSTSMFMLIMSRAVQGIGGAGLITVVLIIVTDVVSARDRAKYQGILGCALGIATVAGPLIGGAFADADLWRWSFYMNVFIGLPAVIIIVFFFNRDMYMHDRQTSTLPMSQQLLRVDYGSLLLMMPGAICILVALQTGGEQLSWSSPMVIALFSVGALALVLFVLSEVFVIKHNPVMPRRMVTCPTSMGVFAAQFAASMSDYAILYFVPLHYQIVRGDSGVQSALELLPFFLAAVVSGLLSGILITKTGHYRIYLWVGCVMPVIGTALFSTSTVDTNVVHQYVYLAIMGFGVGLLKQGLVVAGQAAADERDLSLATSHGQFFRILGGAVGISISATLFRYNMARGLKEVTDKYKIHVTVQNINTIKHLPRIIRVQIQAVTVQSVDKIYIFAAVSSALAVIAVLLIKHYDLWSPEDEEEDRRRKGDKSLSD</sequence>
<dbReference type="Pfam" id="PF07690">
    <property type="entry name" value="MFS_1"/>
    <property type="match status" value="1"/>
</dbReference>
<dbReference type="PANTHER" id="PTHR23501:SF191">
    <property type="entry name" value="VACUOLAR BASIC AMINO ACID TRANSPORTER 4"/>
    <property type="match status" value="1"/>
</dbReference>
<keyword evidence="9" id="KW-1185">Reference proteome</keyword>
<evidence type="ECO:0000256" key="5">
    <source>
        <dbReference type="ARBA" id="ARBA00023136"/>
    </source>
</evidence>
<feature type="transmembrane region" description="Helical" evidence="6">
    <location>
        <begin position="234"/>
        <end position="256"/>
    </location>
</feature>
<evidence type="ECO:0000259" key="7">
    <source>
        <dbReference type="PROSITE" id="PS50850"/>
    </source>
</evidence>
<dbReference type="GO" id="GO:0022857">
    <property type="term" value="F:transmembrane transporter activity"/>
    <property type="evidence" value="ECO:0007669"/>
    <property type="project" value="InterPro"/>
</dbReference>
<dbReference type="OrthoDB" id="10021397at2759"/>
<comment type="subcellular location">
    <subcellularLocation>
        <location evidence="1">Endomembrane system</location>
        <topology evidence="1">Multi-pass membrane protein</topology>
    </subcellularLocation>
</comment>
<dbReference type="Gene3D" id="1.20.1250.20">
    <property type="entry name" value="MFS general substrate transporter like domains"/>
    <property type="match status" value="1"/>
</dbReference>
<feature type="transmembrane region" description="Helical" evidence="6">
    <location>
        <begin position="402"/>
        <end position="421"/>
    </location>
</feature>
<evidence type="ECO:0000256" key="1">
    <source>
        <dbReference type="ARBA" id="ARBA00004127"/>
    </source>
</evidence>
<evidence type="ECO:0000313" key="8">
    <source>
        <dbReference type="EMBL" id="SAM01053.1"/>
    </source>
</evidence>
<gene>
    <name evidence="8" type="primary">ABSGL_06790.1 scaffold 8678</name>
</gene>
<evidence type="ECO:0000256" key="2">
    <source>
        <dbReference type="ARBA" id="ARBA00022448"/>
    </source>
</evidence>
<name>A0A163JQ79_ABSGL</name>